<dbReference type="InterPro" id="IPR026971">
    <property type="entry name" value="CND1/NCAPD3"/>
</dbReference>
<dbReference type="EMBL" id="JAMKFB020000001">
    <property type="protein sequence ID" value="KAL0203911.1"/>
    <property type="molecule type" value="Genomic_DNA"/>
</dbReference>
<dbReference type="SUPFAM" id="SSF48371">
    <property type="entry name" value="ARM repeat"/>
    <property type="match status" value="1"/>
</dbReference>
<feature type="domain" description="Condensin complex subunit 1 C-terminal" evidence="6">
    <location>
        <begin position="29"/>
        <end position="78"/>
    </location>
</feature>
<keyword evidence="4" id="KW-0539">Nucleus</keyword>
<proteinExistence type="predicted"/>
<comment type="subcellular location">
    <subcellularLocation>
        <location evidence="1">Nucleus</location>
    </subcellularLocation>
</comment>
<evidence type="ECO:0000256" key="3">
    <source>
        <dbReference type="ARBA" id="ARBA00022776"/>
    </source>
</evidence>
<protein>
    <recommendedName>
        <fullName evidence="6">Condensin complex subunit 1 C-terminal domain-containing protein</fullName>
    </recommendedName>
</protein>
<comment type="caution">
    <text evidence="7">The sequence shown here is derived from an EMBL/GenBank/DDBJ whole genome shotgun (WGS) entry which is preliminary data.</text>
</comment>
<dbReference type="AlphaFoldDB" id="A0ABD0S0L6"/>
<dbReference type="Proteomes" id="UP001529510">
    <property type="component" value="Unassembled WGS sequence"/>
</dbReference>
<dbReference type="InterPro" id="IPR016024">
    <property type="entry name" value="ARM-type_fold"/>
</dbReference>
<dbReference type="Pfam" id="PF12717">
    <property type="entry name" value="Cnd1"/>
    <property type="match status" value="1"/>
</dbReference>
<reference evidence="7 8" key="1">
    <citation type="submission" date="2024-05" db="EMBL/GenBank/DDBJ databases">
        <title>Genome sequencing and assembly of Indian major carp, Cirrhinus mrigala (Hamilton, 1822).</title>
        <authorList>
            <person name="Mohindra V."/>
            <person name="Chowdhury L.M."/>
            <person name="Lal K."/>
            <person name="Jena J.K."/>
        </authorList>
    </citation>
    <scope>NUCLEOTIDE SEQUENCE [LARGE SCALE GENOMIC DNA]</scope>
    <source>
        <strain evidence="7">CM1030</strain>
        <tissue evidence="7">Blood</tissue>
    </source>
</reference>
<keyword evidence="8" id="KW-1185">Reference proteome</keyword>
<evidence type="ECO:0000313" key="7">
    <source>
        <dbReference type="EMBL" id="KAL0203911.1"/>
    </source>
</evidence>
<dbReference type="GO" id="GO:0051301">
    <property type="term" value="P:cell division"/>
    <property type="evidence" value="ECO:0007669"/>
    <property type="project" value="UniProtKB-KW"/>
</dbReference>
<keyword evidence="3" id="KW-0498">Mitosis</keyword>
<evidence type="ECO:0000256" key="1">
    <source>
        <dbReference type="ARBA" id="ARBA00004123"/>
    </source>
</evidence>
<organism evidence="7 8">
    <name type="scientific">Cirrhinus mrigala</name>
    <name type="common">Mrigala</name>
    <dbReference type="NCBI Taxonomy" id="683832"/>
    <lineage>
        <taxon>Eukaryota</taxon>
        <taxon>Metazoa</taxon>
        <taxon>Chordata</taxon>
        <taxon>Craniata</taxon>
        <taxon>Vertebrata</taxon>
        <taxon>Euteleostomi</taxon>
        <taxon>Actinopterygii</taxon>
        <taxon>Neopterygii</taxon>
        <taxon>Teleostei</taxon>
        <taxon>Ostariophysi</taxon>
        <taxon>Cypriniformes</taxon>
        <taxon>Cyprinidae</taxon>
        <taxon>Labeoninae</taxon>
        <taxon>Labeonini</taxon>
        <taxon>Cirrhinus</taxon>
    </lineage>
</organism>
<dbReference type="PANTHER" id="PTHR14222:SF1">
    <property type="entry name" value="CONDENSIN-2 COMPLEX SUBUNIT D3"/>
    <property type="match status" value="1"/>
</dbReference>
<dbReference type="PANTHER" id="PTHR14222">
    <property type="entry name" value="CONDENSIN"/>
    <property type="match status" value="1"/>
</dbReference>
<feature type="non-terminal residue" evidence="7">
    <location>
        <position position="1"/>
    </location>
</feature>
<evidence type="ECO:0000313" key="8">
    <source>
        <dbReference type="Proteomes" id="UP001529510"/>
    </source>
</evidence>
<name>A0ABD0S0L6_CIRMR</name>
<feature type="non-terminal residue" evidence="7">
    <location>
        <position position="79"/>
    </location>
</feature>
<accession>A0ABD0S0L6</accession>
<evidence type="ECO:0000256" key="2">
    <source>
        <dbReference type="ARBA" id="ARBA00022618"/>
    </source>
</evidence>
<keyword evidence="2" id="KW-0132">Cell division</keyword>
<evidence type="ECO:0000259" key="6">
    <source>
        <dbReference type="Pfam" id="PF12717"/>
    </source>
</evidence>
<evidence type="ECO:0000256" key="5">
    <source>
        <dbReference type="ARBA" id="ARBA00023306"/>
    </source>
</evidence>
<dbReference type="GO" id="GO:0005634">
    <property type="term" value="C:nucleus"/>
    <property type="evidence" value="ECO:0007669"/>
    <property type="project" value="UniProtKB-SubCell"/>
</dbReference>
<gene>
    <name evidence="7" type="ORF">M9458_001929</name>
</gene>
<sequence length="79" mass="9152">KLCLQHEELMLKYLPVFARELEVGTELAVRSNVVVVMCDLCVRYTNTVTRYIPNISACLRDKEPIVREQTLIMLTNLLQ</sequence>
<keyword evidence="5" id="KW-0131">Cell cycle</keyword>
<dbReference type="InterPro" id="IPR032682">
    <property type="entry name" value="Cnd1_C"/>
</dbReference>
<evidence type="ECO:0000256" key="4">
    <source>
        <dbReference type="ARBA" id="ARBA00023242"/>
    </source>
</evidence>